<reference evidence="1 2" key="1">
    <citation type="journal article" date="2019" name="G3 (Bethesda)">
        <title>Sequencing of a Wild Apple (Malus baccata) Genome Unravels the Differences Between Cultivated and Wild Apple Species Regarding Disease Resistance and Cold Tolerance.</title>
        <authorList>
            <person name="Chen X."/>
        </authorList>
    </citation>
    <scope>NUCLEOTIDE SEQUENCE [LARGE SCALE GENOMIC DNA]</scope>
    <source>
        <strain evidence="2">cv. Shandingzi</strain>
        <tissue evidence="1">Leaves</tissue>
    </source>
</reference>
<comment type="caution">
    <text evidence="1">The sequence shown here is derived from an EMBL/GenBank/DDBJ whole genome shotgun (WGS) entry which is preliminary data.</text>
</comment>
<evidence type="ECO:0000313" key="2">
    <source>
        <dbReference type="Proteomes" id="UP000315295"/>
    </source>
</evidence>
<accession>A0A540MPS8</accession>
<gene>
    <name evidence="1" type="ORF">C1H46_013990</name>
</gene>
<name>A0A540MPS8_MALBA</name>
<sequence>MWAADFQESLAYNLEDNCLEALVVKLTRDSEAELRIETTESGGDTKSGSHSNNMNLECSVSDTGMKSGSAYHFCGLTRSFWSRNDRMHICTAVSSTRNGDDELPAFCVLPILIINRQKINRKTRSFDDMIRVGGAIP</sequence>
<dbReference type="Proteomes" id="UP000315295">
    <property type="component" value="Unassembled WGS sequence"/>
</dbReference>
<keyword evidence="2" id="KW-1185">Reference proteome</keyword>
<proteinExistence type="predicted"/>
<dbReference type="STRING" id="106549.A0A540MPS8"/>
<dbReference type="AlphaFoldDB" id="A0A540MPS8"/>
<organism evidence="1 2">
    <name type="scientific">Malus baccata</name>
    <name type="common">Siberian crab apple</name>
    <name type="synonym">Pyrus baccata</name>
    <dbReference type="NCBI Taxonomy" id="106549"/>
    <lineage>
        <taxon>Eukaryota</taxon>
        <taxon>Viridiplantae</taxon>
        <taxon>Streptophyta</taxon>
        <taxon>Embryophyta</taxon>
        <taxon>Tracheophyta</taxon>
        <taxon>Spermatophyta</taxon>
        <taxon>Magnoliopsida</taxon>
        <taxon>eudicotyledons</taxon>
        <taxon>Gunneridae</taxon>
        <taxon>Pentapetalae</taxon>
        <taxon>rosids</taxon>
        <taxon>fabids</taxon>
        <taxon>Rosales</taxon>
        <taxon>Rosaceae</taxon>
        <taxon>Amygdaloideae</taxon>
        <taxon>Maleae</taxon>
        <taxon>Malus</taxon>
    </lineage>
</organism>
<dbReference type="EMBL" id="VIEB01000215">
    <property type="protein sequence ID" value="TQE00390.1"/>
    <property type="molecule type" value="Genomic_DNA"/>
</dbReference>
<protein>
    <submittedName>
        <fullName evidence="1">Uncharacterized protein</fullName>
    </submittedName>
</protein>
<evidence type="ECO:0000313" key="1">
    <source>
        <dbReference type="EMBL" id="TQE00390.1"/>
    </source>
</evidence>